<dbReference type="STRING" id="1798183.GA0061080_100528"/>
<keyword evidence="3" id="KW-1185">Reference proteome</keyword>
<dbReference type="RefSeq" id="WP_091120303.1">
    <property type="nucleotide sequence ID" value="NZ_FMBA01000005.1"/>
</dbReference>
<accession>A0A1C3ZJR0</accession>
<feature type="signal peptide" evidence="1">
    <location>
        <begin position="1"/>
        <end position="17"/>
    </location>
</feature>
<dbReference type="AlphaFoldDB" id="A0A1C3ZJR0"/>
<gene>
    <name evidence="2" type="ORF">GA0061080_100528</name>
</gene>
<dbReference type="OrthoDB" id="7069295at2"/>
<reference evidence="3" key="1">
    <citation type="submission" date="2016-08" db="EMBL/GenBank/DDBJ databases">
        <authorList>
            <person name="Varghese N."/>
            <person name="Submissions Spin"/>
        </authorList>
    </citation>
    <scope>NUCLEOTIDE SEQUENCE [LARGE SCALE GENOMIC DNA]</scope>
    <source>
        <strain evidence="3">R-53144</strain>
    </source>
</reference>
<name>A0A1C3ZJR0_9GAMM</name>
<evidence type="ECO:0000313" key="2">
    <source>
        <dbReference type="EMBL" id="SCB82558.1"/>
    </source>
</evidence>
<protein>
    <recommendedName>
        <fullName evidence="4">DKNYY family protein</fullName>
    </recommendedName>
</protein>
<feature type="chain" id="PRO_5008688170" description="DKNYY family protein" evidence="1">
    <location>
        <begin position="18"/>
        <end position="317"/>
    </location>
</feature>
<dbReference type="EMBL" id="FMBA01000005">
    <property type="protein sequence ID" value="SCB82558.1"/>
    <property type="molecule type" value="Genomic_DNA"/>
</dbReference>
<evidence type="ECO:0000313" key="3">
    <source>
        <dbReference type="Proteomes" id="UP000199698"/>
    </source>
</evidence>
<proteinExistence type="predicted"/>
<dbReference type="Proteomes" id="UP000199698">
    <property type="component" value="Unassembled WGS sequence"/>
</dbReference>
<organism evidence="2 3">
    <name type="scientific">Gilliamella intestini</name>
    <dbReference type="NCBI Taxonomy" id="1798183"/>
    <lineage>
        <taxon>Bacteria</taxon>
        <taxon>Pseudomonadati</taxon>
        <taxon>Pseudomonadota</taxon>
        <taxon>Gammaproteobacteria</taxon>
        <taxon>Orbales</taxon>
        <taxon>Orbaceae</taxon>
        <taxon>Gilliamella</taxon>
    </lineage>
</organism>
<evidence type="ECO:0008006" key="4">
    <source>
        <dbReference type="Google" id="ProtNLM"/>
    </source>
</evidence>
<sequence length="317" mass="37413">MKYFLILIFFLPNFVVADCSYGIQIKTNGKYKEEYHYDYGTNRVVYINNITNIPKLLGTTSFEDEDKDENNVESNKIPLDKTKLESEFEFRCIPDKSEKKSKNVEFLQHRTTKDYFFKVLLSIKGSATKMVGINVYRKRDGSLLQTIDDFDGYEFMSIDTIKQGYHLYNDYFFGSKEDDQSINTDDYNFDGDNNEFYISQTTDDVVDIPIIDRYYAFNKKKGKFIYLNLEGRYITFDENKKQAIRRKICSIKDNGAVIVTETHQYDVNKNHFTLINSLCQYKKFSDQANDEFSRQCTQKEENYCNNESELDKDELEL</sequence>
<evidence type="ECO:0000256" key="1">
    <source>
        <dbReference type="SAM" id="SignalP"/>
    </source>
</evidence>
<keyword evidence="1" id="KW-0732">Signal</keyword>